<dbReference type="PIRSF" id="PIRSF006603">
    <property type="entry name" value="DinF"/>
    <property type="match status" value="1"/>
</dbReference>
<evidence type="ECO:0000256" key="6">
    <source>
        <dbReference type="ARBA" id="ARBA00023136"/>
    </source>
</evidence>
<keyword evidence="2" id="KW-0813">Transport</keyword>
<dbReference type="InterPro" id="IPR052031">
    <property type="entry name" value="Membrane_Transporter-Flippase"/>
</dbReference>
<feature type="transmembrane region" description="Helical" evidence="7">
    <location>
        <begin position="143"/>
        <end position="164"/>
    </location>
</feature>
<keyword evidence="9" id="KW-1185">Reference proteome</keyword>
<evidence type="ECO:0000256" key="5">
    <source>
        <dbReference type="ARBA" id="ARBA00022989"/>
    </source>
</evidence>
<feature type="transmembrane region" description="Helical" evidence="7">
    <location>
        <begin position="66"/>
        <end position="85"/>
    </location>
</feature>
<feature type="transmembrane region" description="Helical" evidence="7">
    <location>
        <begin position="322"/>
        <end position="343"/>
    </location>
</feature>
<comment type="subcellular location">
    <subcellularLocation>
        <location evidence="1">Cell membrane</location>
        <topology evidence="1">Multi-pass membrane protein</topology>
    </subcellularLocation>
</comment>
<dbReference type="CDD" id="cd13138">
    <property type="entry name" value="MATE_yoeA_like"/>
    <property type="match status" value="1"/>
</dbReference>
<feature type="transmembrane region" description="Helical" evidence="7">
    <location>
        <begin position="203"/>
        <end position="223"/>
    </location>
</feature>
<evidence type="ECO:0000256" key="1">
    <source>
        <dbReference type="ARBA" id="ARBA00004651"/>
    </source>
</evidence>
<dbReference type="PANTHER" id="PTHR43549">
    <property type="entry name" value="MULTIDRUG RESISTANCE PROTEIN YPNP-RELATED"/>
    <property type="match status" value="1"/>
</dbReference>
<proteinExistence type="predicted"/>
<evidence type="ECO:0000256" key="4">
    <source>
        <dbReference type="ARBA" id="ARBA00022692"/>
    </source>
</evidence>
<feature type="transmembrane region" description="Helical" evidence="7">
    <location>
        <begin position="363"/>
        <end position="386"/>
    </location>
</feature>
<feature type="transmembrane region" description="Helical" evidence="7">
    <location>
        <begin position="105"/>
        <end position="131"/>
    </location>
</feature>
<protein>
    <submittedName>
        <fullName evidence="8">MATE family efflux transporter</fullName>
    </submittedName>
</protein>
<reference evidence="8 9" key="1">
    <citation type="submission" date="2022-06" db="EMBL/GenBank/DDBJ databases">
        <title>Isolation of gut microbiota from human fecal samples.</title>
        <authorList>
            <person name="Pamer E.G."/>
            <person name="Barat B."/>
            <person name="Waligurski E."/>
            <person name="Medina S."/>
            <person name="Paddock L."/>
            <person name="Mostad J."/>
        </authorList>
    </citation>
    <scope>NUCLEOTIDE SEQUENCE [LARGE SCALE GENOMIC DNA]</scope>
    <source>
        <strain evidence="8 9">DFI.9.73</strain>
    </source>
</reference>
<keyword evidence="5 7" id="KW-1133">Transmembrane helix</keyword>
<feature type="transmembrane region" description="Helical" evidence="7">
    <location>
        <begin position="398"/>
        <end position="418"/>
    </location>
</feature>
<dbReference type="RefSeq" id="WP_256192289.1">
    <property type="nucleotide sequence ID" value="NZ_JANFZG010000045.1"/>
</dbReference>
<evidence type="ECO:0000256" key="7">
    <source>
        <dbReference type="SAM" id="Phobius"/>
    </source>
</evidence>
<evidence type="ECO:0000313" key="8">
    <source>
        <dbReference type="EMBL" id="MCQ4841271.1"/>
    </source>
</evidence>
<sequence>MEVVKKKETIGLDMTEGPVLSKLLIFVIPLLLSNLIQQFYNTVDVAIIGNYVGSTGTVGVSTGGEVATLITFMAAAFGSAGQIYVSQLYGSRNHKAISETLTTSLIFMGVVSVVFTVVCIVFCDVFLGWLNTPEEAFSQAHDYMMIVNFGLPAIFGYNMICGVLRGMGEGKRPLIFIAVAAVCNILLDLLLVAVIPLKAAGTAIATVVAQYASCAAAGIFLYRKHKTFDLHMFGLKMNKEHLKVLLKLGLPLTAQSAFIHFTQLICTSSINTFGLAASSVNSIGTKIQKMITVFSTSITTGAGAMVGQNIGAKKFERVKKTVYITLACSGVVCLLSCLVSFFLPRQAFLLFGAEPEILDLGVTYMHICILIFLFTAPQGSYSAVLVGSGNAKLNFISGVLDGVVLRLGISYLLAYGFHMGVIGFFYGNALARLGPIVISVIYYYSGRWKTLKLVKNQDISTSTDTTEESLAL</sequence>
<dbReference type="Proteomes" id="UP001524473">
    <property type="component" value="Unassembled WGS sequence"/>
</dbReference>
<evidence type="ECO:0000256" key="3">
    <source>
        <dbReference type="ARBA" id="ARBA00022475"/>
    </source>
</evidence>
<evidence type="ECO:0000256" key="2">
    <source>
        <dbReference type="ARBA" id="ARBA00022448"/>
    </source>
</evidence>
<feature type="transmembrane region" description="Helical" evidence="7">
    <location>
        <begin position="176"/>
        <end position="197"/>
    </location>
</feature>
<dbReference type="InterPro" id="IPR048279">
    <property type="entry name" value="MdtK-like"/>
</dbReference>
<dbReference type="EMBL" id="JANFZH010000043">
    <property type="protein sequence ID" value="MCQ4841271.1"/>
    <property type="molecule type" value="Genomic_DNA"/>
</dbReference>
<comment type="caution">
    <text evidence="8">The sequence shown here is derived from an EMBL/GenBank/DDBJ whole genome shotgun (WGS) entry which is preliminary data.</text>
</comment>
<dbReference type="Pfam" id="PF01554">
    <property type="entry name" value="MatE"/>
    <property type="match status" value="2"/>
</dbReference>
<keyword evidence="3" id="KW-1003">Cell membrane</keyword>
<accession>A0ABT1S2W0</accession>
<gene>
    <name evidence="8" type="ORF">NE695_15255</name>
</gene>
<keyword evidence="4 7" id="KW-0812">Transmembrane</keyword>
<name>A0ABT1S2W0_9FIRM</name>
<dbReference type="InterPro" id="IPR002528">
    <property type="entry name" value="MATE_fam"/>
</dbReference>
<organism evidence="8 9">
    <name type="scientific">Neglectibacter timonensis</name>
    <dbReference type="NCBI Taxonomy" id="1776382"/>
    <lineage>
        <taxon>Bacteria</taxon>
        <taxon>Bacillati</taxon>
        <taxon>Bacillota</taxon>
        <taxon>Clostridia</taxon>
        <taxon>Eubacteriales</taxon>
        <taxon>Oscillospiraceae</taxon>
        <taxon>Neglectibacter</taxon>
    </lineage>
</organism>
<feature type="transmembrane region" description="Helical" evidence="7">
    <location>
        <begin position="424"/>
        <end position="445"/>
    </location>
</feature>
<keyword evidence="6 7" id="KW-0472">Membrane</keyword>
<feature type="transmembrane region" description="Helical" evidence="7">
    <location>
        <begin position="20"/>
        <end position="40"/>
    </location>
</feature>
<dbReference type="PANTHER" id="PTHR43549:SF3">
    <property type="entry name" value="MULTIDRUG RESISTANCE PROTEIN YPNP-RELATED"/>
    <property type="match status" value="1"/>
</dbReference>
<dbReference type="NCBIfam" id="TIGR00797">
    <property type="entry name" value="matE"/>
    <property type="match status" value="1"/>
</dbReference>
<evidence type="ECO:0000313" key="9">
    <source>
        <dbReference type="Proteomes" id="UP001524473"/>
    </source>
</evidence>